<accession>A0A455T5I5</accession>
<sequence length="91" mass="10499">MKAESEVARLRRQIEEEYAAALWGLRGLACWARHDFINARMGRLAELEEALSAHIGLERAQEEMAAAYERQRRALRAVASERERTEDDGRE</sequence>
<protein>
    <submittedName>
        <fullName evidence="2">Uncharacterized protein</fullName>
    </submittedName>
</protein>
<evidence type="ECO:0000256" key="1">
    <source>
        <dbReference type="SAM" id="Coils"/>
    </source>
</evidence>
<keyword evidence="1" id="KW-0175">Coiled coil</keyword>
<name>A0A455T5I5_9CHLR</name>
<dbReference type="EMBL" id="AP019377">
    <property type="protein sequence ID" value="BBH95358.1"/>
    <property type="molecule type" value="Genomic_DNA"/>
</dbReference>
<feature type="coiled-coil region" evidence="1">
    <location>
        <begin position="57"/>
        <end position="88"/>
    </location>
</feature>
<proteinExistence type="predicted"/>
<evidence type="ECO:0000313" key="2">
    <source>
        <dbReference type="EMBL" id="BBH95358.1"/>
    </source>
</evidence>
<gene>
    <name evidence="2" type="ORF">KTA_35570</name>
</gene>
<organism evidence="2">
    <name type="scientific">Thermogemmatispora argillosa</name>
    <dbReference type="NCBI Taxonomy" id="2045280"/>
    <lineage>
        <taxon>Bacteria</taxon>
        <taxon>Bacillati</taxon>
        <taxon>Chloroflexota</taxon>
        <taxon>Ktedonobacteria</taxon>
        <taxon>Thermogemmatisporales</taxon>
        <taxon>Thermogemmatisporaceae</taxon>
        <taxon>Thermogemmatispora</taxon>
    </lineage>
</organism>
<dbReference type="AlphaFoldDB" id="A0A455T5I5"/>
<reference evidence="2" key="1">
    <citation type="submission" date="2018-12" db="EMBL/GenBank/DDBJ databases">
        <title>Novel natural products biosynthetic potential of the class Ktedonobacteria.</title>
        <authorList>
            <person name="Zheng Y."/>
            <person name="Saitou A."/>
            <person name="Wang C.M."/>
            <person name="Toyoda A."/>
            <person name="Minakuchi Y."/>
            <person name="Sekiguchi Y."/>
            <person name="Ueda K."/>
            <person name="Takano H."/>
            <person name="Sakai Y."/>
            <person name="Yokota A."/>
            <person name="Yabe S."/>
        </authorList>
    </citation>
    <scope>NUCLEOTIDE SEQUENCE</scope>
    <source>
        <strain evidence="2">A3-2</strain>
    </source>
</reference>